<dbReference type="Proteomes" id="UP000663846">
    <property type="component" value="Unassembled WGS sequence"/>
</dbReference>
<sequence>MVELKTTPQPTWSPTLYNNYVDFVYSDDTTRPLFELLSLQSGERVTDMGCGTGELTLRLQELAGEQGLVLGVDASKEMLEVAEANGVKNLVCCDLQDFAMPNQFKDLSGTFDAVFSNSVLHWCSRDPRGPVRAAKSLLKPGGRFVGEFCGHMTGLGIRGAFSQVLKKRGIHPPNPWFFPQPAEYAEIVESEGFEVEHISLNPRVLPLSGSIIGFLRAIYRMAMLKGMNDDEADQILQEVSEICEVDQKDKNGIWYTMHVTLRFRAIAPSIL</sequence>
<protein>
    <recommendedName>
        <fullName evidence="1">Methyltransferase domain-containing protein</fullName>
    </recommendedName>
</protein>
<dbReference type="PANTHER" id="PTHR43861">
    <property type="entry name" value="TRANS-ACONITATE 2-METHYLTRANSFERASE-RELATED"/>
    <property type="match status" value="1"/>
</dbReference>
<gene>
    <name evidence="2" type="ORF">RDB_LOCUS151095</name>
</gene>
<comment type="caution">
    <text evidence="2">The sequence shown here is derived from an EMBL/GenBank/DDBJ whole genome shotgun (WGS) entry which is preliminary data.</text>
</comment>
<evidence type="ECO:0000259" key="1">
    <source>
        <dbReference type="Pfam" id="PF13847"/>
    </source>
</evidence>
<dbReference type="Gene3D" id="3.40.50.150">
    <property type="entry name" value="Vaccinia Virus protein VP39"/>
    <property type="match status" value="1"/>
</dbReference>
<name>A0A8H3GL03_9AGAM</name>
<evidence type="ECO:0000313" key="3">
    <source>
        <dbReference type="Proteomes" id="UP000663846"/>
    </source>
</evidence>
<accession>A0A8H3GL03</accession>
<proteinExistence type="predicted"/>
<organism evidence="2 3">
    <name type="scientific">Rhizoctonia solani</name>
    <dbReference type="NCBI Taxonomy" id="456999"/>
    <lineage>
        <taxon>Eukaryota</taxon>
        <taxon>Fungi</taxon>
        <taxon>Dikarya</taxon>
        <taxon>Basidiomycota</taxon>
        <taxon>Agaricomycotina</taxon>
        <taxon>Agaricomycetes</taxon>
        <taxon>Cantharellales</taxon>
        <taxon>Ceratobasidiaceae</taxon>
        <taxon>Rhizoctonia</taxon>
    </lineage>
</organism>
<dbReference type="AlphaFoldDB" id="A0A8H3GL03"/>
<dbReference type="SUPFAM" id="SSF53335">
    <property type="entry name" value="S-adenosyl-L-methionine-dependent methyltransferases"/>
    <property type="match status" value="1"/>
</dbReference>
<dbReference type="Pfam" id="PF13847">
    <property type="entry name" value="Methyltransf_31"/>
    <property type="match status" value="1"/>
</dbReference>
<dbReference type="PANTHER" id="PTHR43861:SF1">
    <property type="entry name" value="TRANS-ACONITATE 2-METHYLTRANSFERASE"/>
    <property type="match status" value="1"/>
</dbReference>
<dbReference type="EMBL" id="CAJMWS010000613">
    <property type="protein sequence ID" value="CAE6455184.1"/>
    <property type="molecule type" value="Genomic_DNA"/>
</dbReference>
<dbReference type="InterPro" id="IPR025714">
    <property type="entry name" value="Methyltranfer_dom"/>
</dbReference>
<dbReference type="CDD" id="cd02440">
    <property type="entry name" value="AdoMet_MTases"/>
    <property type="match status" value="1"/>
</dbReference>
<reference evidence="2" key="1">
    <citation type="submission" date="2021-01" db="EMBL/GenBank/DDBJ databases">
        <authorList>
            <person name="Kaushik A."/>
        </authorList>
    </citation>
    <scope>NUCLEOTIDE SEQUENCE</scope>
    <source>
        <strain evidence="2">AG1-1C</strain>
    </source>
</reference>
<evidence type="ECO:0000313" key="2">
    <source>
        <dbReference type="EMBL" id="CAE6455184.1"/>
    </source>
</evidence>
<dbReference type="InterPro" id="IPR029063">
    <property type="entry name" value="SAM-dependent_MTases_sf"/>
</dbReference>
<feature type="domain" description="Methyltransferase" evidence="1">
    <location>
        <begin position="40"/>
        <end position="150"/>
    </location>
</feature>